<accession>A0A183B8S0</accession>
<keyword evidence="3" id="KW-1185">Reference proteome</keyword>
<dbReference type="EMBL" id="UZAN01061151">
    <property type="protein sequence ID" value="VDP92877.1"/>
    <property type="molecule type" value="Genomic_DNA"/>
</dbReference>
<evidence type="ECO:0000256" key="1">
    <source>
        <dbReference type="SAM" id="MobiDB-lite"/>
    </source>
</evidence>
<sequence>MVSKDVQEAQLRAQQRVQMTRRLEKQWRAKTDPPVQGFVDTSALEHAK</sequence>
<dbReference type="WBParaSite" id="ECPE_0001564501-mRNA-1">
    <property type="protein sequence ID" value="ECPE_0001564501-mRNA-1"/>
    <property type="gene ID" value="ECPE_0001564501"/>
</dbReference>
<dbReference type="Proteomes" id="UP000272942">
    <property type="component" value="Unassembled WGS sequence"/>
</dbReference>
<evidence type="ECO:0000313" key="4">
    <source>
        <dbReference type="WBParaSite" id="ECPE_0001564501-mRNA-1"/>
    </source>
</evidence>
<reference evidence="4" key="1">
    <citation type="submission" date="2016-06" db="UniProtKB">
        <authorList>
            <consortium name="WormBaseParasite"/>
        </authorList>
    </citation>
    <scope>IDENTIFICATION</scope>
</reference>
<organism evidence="4">
    <name type="scientific">Echinostoma caproni</name>
    <dbReference type="NCBI Taxonomy" id="27848"/>
    <lineage>
        <taxon>Eukaryota</taxon>
        <taxon>Metazoa</taxon>
        <taxon>Spiralia</taxon>
        <taxon>Lophotrochozoa</taxon>
        <taxon>Platyhelminthes</taxon>
        <taxon>Trematoda</taxon>
        <taxon>Digenea</taxon>
        <taxon>Plagiorchiida</taxon>
        <taxon>Echinostomata</taxon>
        <taxon>Echinostomatoidea</taxon>
        <taxon>Echinostomatidae</taxon>
        <taxon>Echinostoma</taxon>
    </lineage>
</organism>
<name>A0A183B8S0_9TREM</name>
<protein>
    <submittedName>
        <fullName evidence="2 4">Uncharacterized protein</fullName>
    </submittedName>
</protein>
<gene>
    <name evidence="2" type="ORF">ECPE_LOCUS15605</name>
</gene>
<dbReference type="AlphaFoldDB" id="A0A183B8S0"/>
<evidence type="ECO:0000313" key="2">
    <source>
        <dbReference type="EMBL" id="VDP92877.1"/>
    </source>
</evidence>
<feature type="region of interest" description="Disordered" evidence="1">
    <location>
        <begin position="25"/>
        <end position="48"/>
    </location>
</feature>
<evidence type="ECO:0000313" key="3">
    <source>
        <dbReference type="Proteomes" id="UP000272942"/>
    </source>
</evidence>
<reference evidence="2 3" key="2">
    <citation type="submission" date="2018-11" db="EMBL/GenBank/DDBJ databases">
        <authorList>
            <consortium name="Pathogen Informatics"/>
        </authorList>
    </citation>
    <scope>NUCLEOTIDE SEQUENCE [LARGE SCALE GENOMIC DNA]</scope>
    <source>
        <strain evidence="2 3">Egypt</strain>
    </source>
</reference>
<proteinExistence type="predicted"/>